<dbReference type="AlphaFoldDB" id="A0AAD2JDT3"/>
<dbReference type="InterPro" id="IPR054816">
    <property type="entry name" value="Lipoprotein_mollicutes-type_CS"/>
</dbReference>
<gene>
    <name evidence="2" type="ORF">MflW12_3460</name>
</gene>
<keyword evidence="1" id="KW-0732">Signal</keyword>
<name>A0AAD2JDT3_MESFO</name>
<accession>A0AAD2JDT3</accession>
<dbReference type="NCBIfam" id="NF038029">
    <property type="entry name" value="LP_plasma"/>
    <property type="match status" value="1"/>
</dbReference>
<reference evidence="2 3" key="1">
    <citation type="submission" date="2017-07" db="EMBL/GenBank/DDBJ databases">
        <title>Comparative genomic analysis of Mesoplasma florum.</title>
        <authorList>
            <person name="Baby V."/>
            <person name="Lachance J.-C."/>
            <person name="Gagnon J."/>
            <person name="Lucier J.-F."/>
            <person name="Matteau D."/>
            <person name="Knight T.F."/>
            <person name="Rodrigue S."/>
        </authorList>
    </citation>
    <scope>NUCLEOTIDE SEQUENCE [LARGE SCALE GENOMIC DNA]</scope>
    <source>
        <strain evidence="2 3">W12</strain>
    </source>
</reference>
<evidence type="ECO:0000313" key="2">
    <source>
        <dbReference type="EMBL" id="AVN65751.1"/>
    </source>
</evidence>
<dbReference type="PROSITE" id="PS51257">
    <property type="entry name" value="PROKAR_LIPOPROTEIN"/>
    <property type="match status" value="1"/>
</dbReference>
<protein>
    <recommendedName>
        <fullName evidence="4">MOLPALP family lipoprotein</fullName>
    </recommendedName>
</protein>
<evidence type="ECO:0000256" key="1">
    <source>
        <dbReference type="SAM" id="SignalP"/>
    </source>
</evidence>
<dbReference type="RefSeq" id="WP_023025728.1">
    <property type="nucleotide sequence ID" value="NZ_CP022432.1"/>
</dbReference>
<dbReference type="Proteomes" id="UP000237990">
    <property type="component" value="Chromosome"/>
</dbReference>
<evidence type="ECO:0008006" key="4">
    <source>
        <dbReference type="Google" id="ProtNLM"/>
    </source>
</evidence>
<feature type="signal peptide" evidence="1">
    <location>
        <begin position="1"/>
        <end position="19"/>
    </location>
</feature>
<proteinExistence type="predicted"/>
<evidence type="ECO:0000313" key="3">
    <source>
        <dbReference type="Proteomes" id="UP000237990"/>
    </source>
</evidence>
<feature type="chain" id="PRO_5042098285" description="MOLPALP family lipoprotein" evidence="1">
    <location>
        <begin position="20"/>
        <end position="676"/>
    </location>
</feature>
<organism evidence="2 3">
    <name type="scientific">Mesoplasma florum</name>
    <name type="common">Acholeplasma florum</name>
    <dbReference type="NCBI Taxonomy" id="2151"/>
    <lineage>
        <taxon>Bacteria</taxon>
        <taxon>Bacillati</taxon>
        <taxon>Mycoplasmatota</taxon>
        <taxon>Mollicutes</taxon>
        <taxon>Entomoplasmatales</taxon>
        <taxon>Entomoplasmataceae</taxon>
        <taxon>Mesoplasma</taxon>
    </lineage>
</organism>
<dbReference type="EMBL" id="CP022432">
    <property type="protein sequence ID" value="AVN65751.1"/>
    <property type="molecule type" value="Genomic_DNA"/>
</dbReference>
<sequence>MRKLISLLAAVTLTASASASVIACGQIQPKAKEPAVYNSQDINILLKQVAKAYYLNSNKSTNYDFNYVYENMIKNKWIKQLDATAETSNTNGINNNSRFTDIQSTYFGNELISSKLKDKSNIQIISGTAPIDPNIIMNISNIYPTLISFMSNGQIIEMILFLVDLGITLMPQIISEQGLLEYAAALLPDANIKKLADALSPSTAKYQNYTMEEVLNSSIVDFGNALNVFAGKEARYKNSTAKEANEWRAAALNGSVLAMQDLSKQSNVNLNIVDNWDSLCSIVNFARVLVIYLNNFATQRLEIIEKSESNIKELSWSNLQSIRNTKYSEVKNELDIKNLIRYLDKTFNDESGKEIQNLLQFLFRGHDKYKPAANGLIPDIDGFMYNFTNTVYDDAGLSGVFKALLNGTSTPDKPIGSMLVGGLGLVSSNNNIVGKISESILRPLITTALKAAAALGTIDEKTANLLIDLINDGILSKPWDVTWNKFLIPFTNKELNKNGKVNILGFPVSGNYTIKTLLTRLTDLTTTENDQPLKIDFNNVSNLVNQLQGVVKIAQENPKDLLSKLGYIRPSIGNDKEFIKSGSFFDYLGKILNDTKGSNGLFVALNNKTKEFKEAQKKLKQEMQEKFDSIEVSSEKQIDDNNFEYVINDETTVATITITIKVVKNKYSISAMSFKN</sequence>